<keyword evidence="3" id="KW-1185">Reference proteome</keyword>
<evidence type="ECO:0000313" key="3">
    <source>
        <dbReference type="Proteomes" id="UP000276588"/>
    </source>
</evidence>
<gene>
    <name evidence="2" type="ORF">DM826_01070</name>
</gene>
<feature type="region of interest" description="Disordered" evidence="1">
    <location>
        <begin position="364"/>
        <end position="422"/>
    </location>
</feature>
<feature type="compositionally biased region" description="Basic and acidic residues" evidence="1">
    <location>
        <begin position="378"/>
        <end position="388"/>
    </location>
</feature>
<dbReference type="Proteomes" id="UP000276588">
    <property type="component" value="Unassembled WGS sequence"/>
</dbReference>
<feature type="region of interest" description="Disordered" evidence="1">
    <location>
        <begin position="57"/>
        <end position="210"/>
    </location>
</feature>
<feature type="compositionally biased region" description="Basic and acidic residues" evidence="1">
    <location>
        <begin position="84"/>
        <end position="104"/>
    </location>
</feature>
<dbReference type="AlphaFoldDB" id="A0A3A6PR17"/>
<dbReference type="OrthoDB" id="178000at2157"/>
<evidence type="ECO:0000256" key="1">
    <source>
        <dbReference type="SAM" id="MobiDB-lite"/>
    </source>
</evidence>
<evidence type="ECO:0008006" key="4">
    <source>
        <dbReference type="Google" id="ProtNLM"/>
    </source>
</evidence>
<accession>A0A3A6PR17</accession>
<comment type="caution">
    <text evidence="2">The sequence shown here is derived from an EMBL/GenBank/DDBJ whole genome shotgun (WGS) entry which is preliminary data.</text>
</comment>
<feature type="compositionally biased region" description="Basic and acidic residues" evidence="1">
    <location>
        <begin position="400"/>
        <end position="411"/>
    </location>
</feature>
<evidence type="ECO:0000313" key="2">
    <source>
        <dbReference type="EMBL" id="RJX44730.1"/>
    </source>
</evidence>
<protein>
    <recommendedName>
        <fullName evidence="4">CopG family transcriptional regulator</fullName>
    </recommendedName>
</protein>
<dbReference type="EMBL" id="QKNY01000003">
    <property type="protein sequence ID" value="RJX44730.1"/>
    <property type="molecule type" value="Genomic_DNA"/>
</dbReference>
<feature type="compositionally biased region" description="Polar residues" evidence="1">
    <location>
        <begin position="160"/>
        <end position="173"/>
    </location>
</feature>
<dbReference type="RefSeq" id="WP_120100394.1">
    <property type="nucleotide sequence ID" value="NZ_QKNY01000003.1"/>
</dbReference>
<organism evidence="2 3">
    <name type="scientific">Halonotius aquaticus</name>
    <dbReference type="NCBI Taxonomy" id="2216978"/>
    <lineage>
        <taxon>Archaea</taxon>
        <taxon>Methanobacteriati</taxon>
        <taxon>Methanobacteriota</taxon>
        <taxon>Stenosarchaea group</taxon>
        <taxon>Halobacteria</taxon>
        <taxon>Halobacteriales</taxon>
        <taxon>Haloferacaceae</taxon>
        <taxon>Halonotius</taxon>
    </lineage>
</organism>
<proteinExistence type="predicted"/>
<feature type="compositionally biased region" description="Polar residues" evidence="1">
    <location>
        <begin position="108"/>
        <end position="135"/>
    </location>
</feature>
<sequence length="422" mass="46450">MSRDQLSDDGTPAVDTDALGAWVAETAAKKGVSERELLDEILSSYWVLEELSDVVLNGDPTAEGSEHTSSRQEAPPEPTPRTASPDRREQPTDRQERSTDRQERPTNGGEQPSTKRNSTADPEPSAESNRPTASTADEDLELSGIEQELGKLRTVINELASEQSLPTPESATPNAEHADPDASSSTDSDDEAGEFEEFTPADTESWAESRGVVAELDDELIEIRSRLSELEAELTDRLAEEADERAELEAWIETEFDNIEDVLQHLLSTTDNLEYRLGSAIESQREQLEPLQAAHAEQEQLQTLKNEAIEKGVDAADCDDCGETVDLGLLPEPYCPNCDQQFTGVTASSWWPFDTATLRTATARRSQTENAWGSAPAEESHAADRRSNQNDQPPAAPRNDQQERSELDGQQRTDGGFNWVDD</sequence>
<name>A0A3A6PR17_9EURY</name>
<feature type="compositionally biased region" description="Acidic residues" evidence="1">
    <location>
        <begin position="187"/>
        <end position="199"/>
    </location>
</feature>
<reference evidence="2 3" key="1">
    <citation type="submission" date="2018-06" db="EMBL/GenBank/DDBJ databases">
        <title>Halonotius sp. F13-13 a new haloarchaeeon isolated from a solar saltern from Isla Cristina, Huelva, Spain.</title>
        <authorList>
            <person name="Duran-Viseras A."/>
            <person name="Sanchez-Porro C."/>
            <person name="Ventosa A."/>
        </authorList>
    </citation>
    <scope>NUCLEOTIDE SEQUENCE [LARGE SCALE GENOMIC DNA]</scope>
    <source>
        <strain evidence="2 3">F13-13</strain>
    </source>
</reference>